<feature type="region of interest" description="Disordered" evidence="1">
    <location>
        <begin position="538"/>
        <end position="570"/>
    </location>
</feature>
<dbReference type="InterPro" id="IPR006531">
    <property type="entry name" value="Gp5/Vgr_OB"/>
</dbReference>
<dbReference type="OrthoDB" id="1907165at2"/>
<dbReference type="Gene3D" id="3.55.50.10">
    <property type="entry name" value="Baseplate protein-like domains"/>
    <property type="match status" value="1"/>
</dbReference>
<dbReference type="InterPro" id="IPR028244">
    <property type="entry name" value="T6SS_Rhs_Vgr_dom"/>
</dbReference>
<gene>
    <name evidence="5" type="ORF">EJB06_05380</name>
</gene>
<feature type="domain" description="Gp5/Type VI secretion system Vgr protein OB-fold" evidence="2">
    <location>
        <begin position="465"/>
        <end position="528"/>
    </location>
</feature>
<dbReference type="Proteomes" id="UP000278085">
    <property type="component" value="Unassembled WGS sequence"/>
</dbReference>
<feature type="domain" description="DUF2345" evidence="3">
    <location>
        <begin position="768"/>
        <end position="923"/>
    </location>
</feature>
<feature type="domain" description="Putative type VI secretion system Rhs element associated Vgr" evidence="4">
    <location>
        <begin position="597"/>
        <end position="707"/>
    </location>
</feature>
<comment type="caution">
    <text evidence="5">The sequence shown here is derived from an EMBL/GenBank/DDBJ whole genome shotgun (WGS) entry which is preliminary data.</text>
</comment>
<dbReference type="Pfam" id="PF13296">
    <property type="entry name" value="T6SS_Vgr"/>
    <property type="match status" value="1"/>
</dbReference>
<evidence type="ECO:0000313" key="5">
    <source>
        <dbReference type="EMBL" id="RSZ59631.1"/>
    </source>
</evidence>
<dbReference type="Pfam" id="PF10106">
    <property type="entry name" value="DUF2345"/>
    <property type="match status" value="1"/>
</dbReference>
<name>A0A430HQ28_9BURK</name>
<keyword evidence="6" id="KW-1185">Reference proteome</keyword>
<dbReference type="EMBL" id="RXLQ01000003">
    <property type="protein sequence ID" value="RSZ59631.1"/>
    <property type="molecule type" value="Genomic_DNA"/>
</dbReference>
<dbReference type="Pfam" id="PF04717">
    <property type="entry name" value="Phage_base_V"/>
    <property type="match status" value="1"/>
</dbReference>
<dbReference type="InterPro" id="IPR018769">
    <property type="entry name" value="VgrG2_DUF2345"/>
</dbReference>
<dbReference type="SUPFAM" id="SSF69279">
    <property type="entry name" value="Phage tail proteins"/>
    <property type="match status" value="2"/>
</dbReference>
<dbReference type="RefSeq" id="WP_126072993.1">
    <property type="nucleotide sequence ID" value="NZ_CP051166.1"/>
</dbReference>
<dbReference type="Gene3D" id="4.10.220.110">
    <property type="match status" value="1"/>
</dbReference>
<evidence type="ECO:0000256" key="1">
    <source>
        <dbReference type="SAM" id="MobiDB-lite"/>
    </source>
</evidence>
<sequence length="955" mass="101312">MSSVNRAVLLEQVVAAIATFSSDTRLYGLTVGDGTRDLGSGGLLVEAFAADDAIQGVGARDVIVVSTSAHIKLGALLGQSAKLDVTLADGSRCVYEGHISAASMLGSEGGLARYRVRLSPWLFRLSLVRNSRVWQDMSVVDIVDDVLGAYAPLARWRWSEETGPWMEGALPRSYCCQYRETDLAFVERLLAEEGLAWRFEQADDGDGMVLFADSTQRSAVPDDISAPDGIRFHAVRSGEQHDTVQALQAQCKVAVSLSTVLSYDYKAKQAVSASSPSLLPSSKLPALESFDTPGQYSYANRDQAQRYATLQMQAREARSVLWRGRSTVRTLRAGTRMTILNGPLQQGSAAPAYTVLRVYSVGVNNLPAPALHALAELFGPIPELLHGSVGGSAPEDVALAIAEARKSGYANCFEALANDIVWRPQLDGSDARSHPKPTVPGAQSAIVVGPEGEDRPVGADEIYCDRMGRVRIRYHWQDNERATCWVRVAQRSAIGGMGSQFLPRIGQEVLVQFMENDIDRPVIVGALYNGQGEGGIVPTPGGRSDRDSGADRFQPAHDHATSAQGNLAGGNSPVWHGASAGDAGHRNSSAQWGVRSKEFGASGYNQLLFDDTDAQGRVQLRSSHAATELTLGHLIHGADNFRGSLRGSGAELRTDSYGVVRGGAGLLVSSYRLAHAADARDPAGDNRAGITMLKHAVELGKAFSEAAEEHHSVAFGAHLGTLKKDESKLDNEAAPLKALLKAVSGMVSNASLNAAQESAANKQIARARETLPHSTDPVIAITAKGGLGVNARRNLQLVNGESLTIMSGEDSQYVTGGQMRVHSGQVIGMLGGAIEPGDNNMGLQMIAAKGAIDFQAQADVLKIQARAEMKVMSANAHIDWASPSRISLTTGGGANITIEGGNIRVTCPGAITVRAGIKDFTGPGGMNYPLPKLPQAVCLDCLLKAMKSGSAFAVR</sequence>
<evidence type="ECO:0000313" key="6">
    <source>
        <dbReference type="Proteomes" id="UP000278085"/>
    </source>
</evidence>
<evidence type="ECO:0000259" key="2">
    <source>
        <dbReference type="Pfam" id="PF04717"/>
    </source>
</evidence>
<dbReference type="InterPro" id="IPR037026">
    <property type="entry name" value="Vgr_OB-fold_dom_sf"/>
</dbReference>
<dbReference type="SUPFAM" id="SSF69255">
    <property type="entry name" value="gp5 N-terminal domain-like"/>
    <property type="match status" value="1"/>
</dbReference>
<dbReference type="Gene3D" id="2.40.50.230">
    <property type="entry name" value="Gp5 N-terminal domain"/>
    <property type="match status" value="1"/>
</dbReference>
<accession>A0A430HQ28</accession>
<dbReference type="AlphaFoldDB" id="A0A430HQ28"/>
<reference evidence="5 6" key="1">
    <citation type="submission" date="2018-12" db="EMBL/GenBank/DDBJ databases">
        <authorList>
            <person name="Yang E."/>
        </authorList>
    </citation>
    <scope>NUCLEOTIDE SEQUENCE [LARGE SCALE GENOMIC DNA]</scope>
    <source>
        <strain evidence="5 6">SOD</strain>
    </source>
</reference>
<dbReference type="Gene3D" id="2.30.110.50">
    <property type="match status" value="1"/>
</dbReference>
<evidence type="ECO:0000259" key="4">
    <source>
        <dbReference type="Pfam" id="PF13296"/>
    </source>
</evidence>
<protein>
    <submittedName>
        <fullName evidence="5">Type VI secretion system tip protein VgrG</fullName>
    </submittedName>
</protein>
<feature type="compositionally biased region" description="Basic and acidic residues" evidence="1">
    <location>
        <begin position="543"/>
        <end position="560"/>
    </location>
</feature>
<dbReference type="Pfam" id="PF05954">
    <property type="entry name" value="Phage_GPD"/>
    <property type="match status" value="1"/>
</dbReference>
<evidence type="ECO:0000259" key="3">
    <source>
        <dbReference type="Pfam" id="PF10106"/>
    </source>
</evidence>
<proteinExistence type="predicted"/>
<organism evidence="5 6">
    <name type="scientific">Massilia atriviolacea</name>
    <dbReference type="NCBI Taxonomy" id="2495579"/>
    <lineage>
        <taxon>Bacteria</taxon>
        <taxon>Pseudomonadati</taxon>
        <taxon>Pseudomonadota</taxon>
        <taxon>Betaproteobacteria</taxon>
        <taxon>Burkholderiales</taxon>
        <taxon>Oxalobacteraceae</taxon>
        <taxon>Telluria group</taxon>
        <taxon>Massilia</taxon>
    </lineage>
</organism>